<dbReference type="OrthoDB" id="25466at2759"/>
<dbReference type="PANTHER" id="PTHR15901:SF16">
    <property type="entry name" value="TESTICULAR HAPLOID EXPRESSED GENE PROTEIN"/>
    <property type="match status" value="1"/>
</dbReference>
<keyword evidence="3" id="KW-1185">Reference proteome</keyword>
<dbReference type="Pfam" id="PF14912">
    <property type="entry name" value="THEG"/>
    <property type="match status" value="2"/>
</dbReference>
<dbReference type="EMBL" id="REGN01008685">
    <property type="protein sequence ID" value="RNA02992.1"/>
    <property type="molecule type" value="Genomic_DNA"/>
</dbReference>
<gene>
    <name evidence="2" type="ORF">BpHYR1_030759</name>
</gene>
<dbReference type="InterPro" id="IPR006623">
    <property type="entry name" value="THEG"/>
</dbReference>
<dbReference type="InterPro" id="IPR042401">
    <property type="entry name" value="SPMAP2-like"/>
</dbReference>
<proteinExistence type="predicted"/>
<protein>
    <submittedName>
        <fullName evidence="2">Testicular haploid expressed protein-like</fullName>
    </submittedName>
</protein>
<organism evidence="2 3">
    <name type="scientific">Brachionus plicatilis</name>
    <name type="common">Marine rotifer</name>
    <name type="synonym">Brachionus muelleri</name>
    <dbReference type="NCBI Taxonomy" id="10195"/>
    <lineage>
        <taxon>Eukaryota</taxon>
        <taxon>Metazoa</taxon>
        <taxon>Spiralia</taxon>
        <taxon>Gnathifera</taxon>
        <taxon>Rotifera</taxon>
        <taxon>Eurotatoria</taxon>
        <taxon>Monogononta</taxon>
        <taxon>Pseudotrocha</taxon>
        <taxon>Ploima</taxon>
        <taxon>Brachionidae</taxon>
        <taxon>Brachionus</taxon>
    </lineage>
</organism>
<comment type="caution">
    <text evidence="2">The sequence shown here is derived from an EMBL/GenBank/DDBJ whole genome shotgun (WGS) entry which is preliminary data.</text>
</comment>
<dbReference type="Proteomes" id="UP000276133">
    <property type="component" value="Unassembled WGS sequence"/>
</dbReference>
<dbReference type="PANTHER" id="PTHR15901">
    <property type="entry name" value="TESTICULAR HAPLOID EXPRESSED GENE PROTEIN"/>
    <property type="match status" value="1"/>
</dbReference>
<dbReference type="AlphaFoldDB" id="A0A3M7PUY0"/>
<reference evidence="2 3" key="1">
    <citation type="journal article" date="2018" name="Sci. Rep.">
        <title>Genomic signatures of local adaptation to the degree of environmental predictability in rotifers.</title>
        <authorList>
            <person name="Franch-Gras L."/>
            <person name="Hahn C."/>
            <person name="Garcia-Roger E.M."/>
            <person name="Carmona M.J."/>
            <person name="Serra M."/>
            <person name="Gomez A."/>
        </authorList>
    </citation>
    <scope>NUCLEOTIDE SEQUENCE [LARGE SCALE GENOMIC DNA]</scope>
    <source>
        <strain evidence="2">HYR1</strain>
    </source>
</reference>
<evidence type="ECO:0000256" key="1">
    <source>
        <dbReference type="ARBA" id="ARBA00022737"/>
    </source>
</evidence>
<evidence type="ECO:0000313" key="2">
    <source>
        <dbReference type="EMBL" id="RNA02992.1"/>
    </source>
</evidence>
<sequence length="141" mass="16093">MIKIPSTRLQSLSQPRLNRCEHQPRSSYTLVPLGALKFETTSRLASLSLPRLRNDNHVKTEFSRFGYDPTNSCVFNKTALRAQCSEHVNSLARPKFDYNGYQFAYPVQREISKGAKSATATERILKLATPRIKKDNHVKEL</sequence>
<name>A0A3M7PUY0_BRAPC</name>
<accession>A0A3M7PUY0</accession>
<keyword evidence="1" id="KW-0677">Repeat</keyword>
<evidence type="ECO:0000313" key="3">
    <source>
        <dbReference type="Proteomes" id="UP000276133"/>
    </source>
</evidence>